<dbReference type="RefSeq" id="WP_130139922.1">
    <property type="nucleotide sequence ID" value="NZ_SGIT01000001.1"/>
</dbReference>
<protein>
    <submittedName>
        <fullName evidence="1">Uncharacterized protein</fullName>
    </submittedName>
</protein>
<comment type="caution">
    <text evidence="1">The sequence shown here is derived from an EMBL/GenBank/DDBJ whole genome shotgun (WGS) entry which is preliminary data.</text>
</comment>
<name>A0A4Q6XNF7_9SPHI</name>
<proteinExistence type="predicted"/>
<dbReference type="AlphaFoldDB" id="A0A4Q6XNF7"/>
<gene>
    <name evidence="1" type="ORF">EWE74_02305</name>
</gene>
<dbReference type="Proteomes" id="UP000292855">
    <property type="component" value="Unassembled WGS sequence"/>
</dbReference>
<accession>A0A4Q6XNF7</accession>
<evidence type="ECO:0000313" key="2">
    <source>
        <dbReference type="Proteomes" id="UP000292855"/>
    </source>
</evidence>
<dbReference type="EMBL" id="SGIT01000001">
    <property type="protein sequence ID" value="RZF61693.1"/>
    <property type="molecule type" value="Genomic_DNA"/>
</dbReference>
<reference evidence="1 2" key="1">
    <citation type="submission" date="2019-02" db="EMBL/GenBank/DDBJ databases">
        <authorList>
            <person name="Li Y."/>
        </authorList>
    </citation>
    <scope>NUCLEOTIDE SEQUENCE [LARGE SCALE GENOMIC DNA]</scope>
    <source>
        <strain evidence="1 2">30C10-4-7</strain>
    </source>
</reference>
<organism evidence="1 2">
    <name type="scientific">Sphingobacterium corticibacterium</name>
    <dbReference type="NCBI Taxonomy" id="2484746"/>
    <lineage>
        <taxon>Bacteria</taxon>
        <taxon>Pseudomonadati</taxon>
        <taxon>Bacteroidota</taxon>
        <taxon>Sphingobacteriia</taxon>
        <taxon>Sphingobacteriales</taxon>
        <taxon>Sphingobacteriaceae</taxon>
        <taxon>Sphingobacterium</taxon>
    </lineage>
</organism>
<keyword evidence="2" id="KW-1185">Reference proteome</keyword>
<sequence length="133" mass="14900">MLFEKKIIVFPLLLLEFIFDSSQSRASLLVAGNKWNDFGCLSSHFKLSANGLSLKTNEFAKYRKRIANFPYSVGKNPLRYRKKRGENTKMFSESVANPFDVTASSFESSISSFEVAVNSSESIANSSLFFANS</sequence>
<evidence type="ECO:0000313" key="1">
    <source>
        <dbReference type="EMBL" id="RZF61693.1"/>
    </source>
</evidence>